<gene>
    <name evidence="1" type="ORF">EZS27_014615</name>
</gene>
<dbReference type="EMBL" id="SNRY01000713">
    <property type="protein sequence ID" value="KAA6337277.1"/>
    <property type="molecule type" value="Genomic_DNA"/>
</dbReference>
<protein>
    <submittedName>
        <fullName evidence="1">Uncharacterized protein</fullName>
    </submittedName>
</protein>
<name>A0A5J4RTJ4_9ZZZZ</name>
<reference evidence="1" key="1">
    <citation type="submission" date="2019-03" db="EMBL/GenBank/DDBJ databases">
        <title>Single cell metagenomics reveals metabolic interactions within the superorganism composed of flagellate Streblomastix strix and complex community of Bacteroidetes bacteria on its surface.</title>
        <authorList>
            <person name="Treitli S.C."/>
            <person name="Kolisko M."/>
            <person name="Husnik F."/>
            <person name="Keeling P."/>
            <person name="Hampl V."/>
        </authorList>
    </citation>
    <scope>NUCLEOTIDE SEQUENCE</scope>
    <source>
        <strain evidence="1">STM</strain>
    </source>
</reference>
<proteinExistence type="predicted"/>
<evidence type="ECO:0000313" key="1">
    <source>
        <dbReference type="EMBL" id="KAA6337277.1"/>
    </source>
</evidence>
<comment type="caution">
    <text evidence="1">The sequence shown here is derived from an EMBL/GenBank/DDBJ whole genome shotgun (WGS) entry which is preliminary data.</text>
</comment>
<sequence>YDLFHAIKAPFHETAGSRGRTVSDQELPINLSFRRTQVKSNILAIFLNKKLDILNSIGYKYDINFYCLLKYNHSIDTEQLLFF</sequence>
<accession>A0A5J4RTJ4</accession>
<organism evidence="1">
    <name type="scientific">termite gut metagenome</name>
    <dbReference type="NCBI Taxonomy" id="433724"/>
    <lineage>
        <taxon>unclassified sequences</taxon>
        <taxon>metagenomes</taxon>
        <taxon>organismal metagenomes</taxon>
    </lineage>
</organism>
<feature type="non-terminal residue" evidence="1">
    <location>
        <position position="1"/>
    </location>
</feature>
<dbReference type="AlphaFoldDB" id="A0A5J4RTJ4"/>